<reference evidence="8" key="2">
    <citation type="submission" date="2023-07" db="EMBL/GenBank/DDBJ databases">
        <authorList>
            <consortium name="Lawrence Berkeley National Laboratory"/>
            <person name="Haridas S."/>
            <person name="Hensen N."/>
            <person name="Bonometti L."/>
            <person name="Westerberg I."/>
            <person name="Brannstrom I.O."/>
            <person name="Guillou S."/>
            <person name="Cros-Aarteil S."/>
            <person name="Calhoun S."/>
            <person name="Kuo A."/>
            <person name="Mondo S."/>
            <person name="Pangilinan J."/>
            <person name="Riley R."/>
            <person name="LaButti K."/>
            <person name="Andreopoulos B."/>
            <person name="Lipzen A."/>
            <person name="Chen C."/>
            <person name="Yanf M."/>
            <person name="Daum C."/>
            <person name="Ng V."/>
            <person name="Clum A."/>
            <person name="Steindorff A."/>
            <person name="Ohm R."/>
            <person name="Martin F."/>
            <person name="Silar P."/>
            <person name="Natvig D."/>
            <person name="Lalanne C."/>
            <person name="Gautier V."/>
            <person name="Ament-velasquez S.L."/>
            <person name="Kruys A."/>
            <person name="Hutchinson M.I."/>
            <person name="Powell A.J."/>
            <person name="Barry K."/>
            <person name="Miller A.N."/>
            <person name="Grigoriev I.V."/>
            <person name="Debuchy R."/>
            <person name="Gladieux P."/>
            <person name="Thoren M.H."/>
            <person name="Johannesson H."/>
        </authorList>
    </citation>
    <scope>NUCLEOTIDE SEQUENCE</scope>
    <source>
        <strain evidence="8">FGSC 1904</strain>
    </source>
</reference>
<dbReference type="AlphaFoldDB" id="A0AAE0PLN6"/>
<name>A0AAE0PLN6_SORBR</name>
<feature type="region of interest" description="Disordered" evidence="6">
    <location>
        <begin position="1"/>
        <end position="49"/>
    </location>
</feature>
<proteinExistence type="inferred from homology"/>
<keyword evidence="4" id="KW-0274">FAD</keyword>
<dbReference type="InterPro" id="IPR036188">
    <property type="entry name" value="FAD/NAD-bd_sf"/>
</dbReference>
<evidence type="ECO:0000256" key="1">
    <source>
        <dbReference type="ARBA" id="ARBA00001974"/>
    </source>
</evidence>
<accession>A0AAE0PLN6</accession>
<comment type="similarity">
    <text evidence="2">Belongs to the MSOX/MTOX family.</text>
</comment>
<evidence type="ECO:0000256" key="3">
    <source>
        <dbReference type="ARBA" id="ARBA00022630"/>
    </source>
</evidence>
<dbReference type="Gene3D" id="3.30.9.10">
    <property type="entry name" value="D-Amino Acid Oxidase, subunit A, domain 2"/>
    <property type="match status" value="1"/>
</dbReference>
<dbReference type="InterPro" id="IPR045170">
    <property type="entry name" value="MTOX"/>
</dbReference>
<sequence>MATPAAPSSSLPPTLSSTEQQQQQQPPLATTQQQQPSSSSSSSSSPLSPPSSILIIGSGVFGLTTAYALSRRHDFANTTITVVDRADPSNPDVFPAPDAASVDTSRIIRADYPDAAYAALAAEAQLQWRQQTHPDDLGSEGRYSESGLLVVADGPAPPPGTPVVTENTVIDKTKLTGMDYARFSWANVLSIASSDPELVARIKECPNPEAIKAALGTGGSSGSWGYINGLSGWANAGASMAWLYKRVKAEGRIKFVAGEVTNLEVSGGNTVTGARLADGRVLSADLVMVSTGAWTGRLVDLTGQAVATGQVLGYIDLTPEEEAQLAHMPVILNLSTGLFVIPPKNGVLKIARHAYGYLNPTTLPIPPLASSVTTPAAAVSLPLTTLSDPTLQIPTEGADDLRRALHEMVPLPSLRDRPFSKTRICWYSDTPTADFIIDYHPEYKGLFVATGDSGHAFKFMPVIGEKIADVIAGQCPPEFVGKWNWRYPAGDAAIKAVITEDGSRGGVPGLILSTELRASVGVAN</sequence>
<dbReference type="Pfam" id="PF01266">
    <property type="entry name" value="DAO"/>
    <property type="match status" value="1"/>
</dbReference>
<dbReference type="PANTHER" id="PTHR10961:SF46">
    <property type="entry name" value="PEROXISOMAL SARCOSINE OXIDASE"/>
    <property type="match status" value="1"/>
</dbReference>
<dbReference type="InterPro" id="IPR006076">
    <property type="entry name" value="FAD-dep_OxRdtase"/>
</dbReference>
<dbReference type="GO" id="GO:0050660">
    <property type="term" value="F:flavin adenine dinucleotide binding"/>
    <property type="evidence" value="ECO:0007669"/>
    <property type="project" value="InterPro"/>
</dbReference>
<evidence type="ECO:0000313" key="9">
    <source>
        <dbReference type="Proteomes" id="UP001281003"/>
    </source>
</evidence>
<protein>
    <submittedName>
        <fullName evidence="8">FAD dependent oxidoreductase-domain-containing protein</fullName>
    </submittedName>
</protein>
<keyword evidence="3" id="KW-0285">Flavoprotein</keyword>
<gene>
    <name evidence="8" type="ORF">B0T20DRAFT_132897</name>
</gene>
<dbReference type="GO" id="GO:0050031">
    <property type="term" value="F:L-pipecolate oxidase activity"/>
    <property type="evidence" value="ECO:0007669"/>
    <property type="project" value="TreeGrafter"/>
</dbReference>
<organism evidence="8 9">
    <name type="scientific">Sordaria brevicollis</name>
    <dbReference type="NCBI Taxonomy" id="83679"/>
    <lineage>
        <taxon>Eukaryota</taxon>
        <taxon>Fungi</taxon>
        <taxon>Dikarya</taxon>
        <taxon>Ascomycota</taxon>
        <taxon>Pezizomycotina</taxon>
        <taxon>Sordariomycetes</taxon>
        <taxon>Sordariomycetidae</taxon>
        <taxon>Sordariales</taxon>
        <taxon>Sordariaceae</taxon>
        <taxon>Sordaria</taxon>
    </lineage>
</organism>
<reference evidence="8" key="1">
    <citation type="journal article" date="2023" name="Mol. Phylogenet. Evol.">
        <title>Genome-scale phylogeny and comparative genomics of the fungal order Sordariales.</title>
        <authorList>
            <person name="Hensen N."/>
            <person name="Bonometti L."/>
            <person name="Westerberg I."/>
            <person name="Brannstrom I.O."/>
            <person name="Guillou S."/>
            <person name="Cros-Aarteil S."/>
            <person name="Calhoun S."/>
            <person name="Haridas S."/>
            <person name="Kuo A."/>
            <person name="Mondo S."/>
            <person name="Pangilinan J."/>
            <person name="Riley R."/>
            <person name="LaButti K."/>
            <person name="Andreopoulos B."/>
            <person name="Lipzen A."/>
            <person name="Chen C."/>
            <person name="Yan M."/>
            <person name="Daum C."/>
            <person name="Ng V."/>
            <person name="Clum A."/>
            <person name="Steindorff A."/>
            <person name="Ohm R.A."/>
            <person name="Martin F."/>
            <person name="Silar P."/>
            <person name="Natvig D.O."/>
            <person name="Lalanne C."/>
            <person name="Gautier V."/>
            <person name="Ament-Velasquez S.L."/>
            <person name="Kruys A."/>
            <person name="Hutchinson M.I."/>
            <person name="Powell A.J."/>
            <person name="Barry K."/>
            <person name="Miller A.N."/>
            <person name="Grigoriev I.V."/>
            <person name="Debuchy R."/>
            <person name="Gladieux P."/>
            <person name="Hiltunen Thoren M."/>
            <person name="Johannesson H."/>
        </authorList>
    </citation>
    <scope>NUCLEOTIDE SEQUENCE</scope>
    <source>
        <strain evidence="8">FGSC 1904</strain>
    </source>
</reference>
<keyword evidence="9" id="KW-1185">Reference proteome</keyword>
<evidence type="ECO:0000259" key="7">
    <source>
        <dbReference type="Pfam" id="PF01266"/>
    </source>
</evidence>
<comment type="cofactor">
    <cofactor evidence="1">
        <name>FAD</name>
        <dbReference type="ChEBI" id="CHEBI:57692"/>
    </cofactor>
</comment>
<evidence type="ECO:0000256" key="2">
    <source>
        <dbReference type="ARBA" id="ARBA00010989"/>
    </source>
</evidence>
<evidence type="ECO:0000313" key="8">
    <source>
        <dbReference type="EMBL" id="KAK3402161.1"/>
    </source>
</evidence>
<evidence type="ECO:0000256" key="5">
    <source>
        <dbReference type="ARBA" id="ARBA00023002"/>
    </source>
</evidence>
<dbReference type="GO" id="GO:0004657">
    <property type="term" value="F:proline dehydrogenase activity"/>
    <property type="evidence" value="ECO:0007669"/>
    <property type="project" value="TreeGrafter"/>
</dbReference>
<evidence type="ECO:0000256" key="4">
    <source>
        <dbReference type="ARBA" id="ARBA00022827"/>
    </source>
</evidence>
<keyword evidence="5" id="KW-0560">Oxidoreductase</keyword>
<comment type="caution">
    <text evidence="8">The sequence shown here is derived from an EMBL/GenBank/DDBJ whole genome shotgun (WGS) entry which is preliminary data.</text>
</comment>
<dbReference type="PANTHER" id="PTHR10961">
    <property type="entry name" value="PEROXISOMAL SARCOSINE OXIDASE"/>
    <property type="match status" value="1"/>
</dbReference>
<dbReference type="EMBL" id="JAUTDP010000002">
    <property type="protein sequence ID" value="KAK3402161.1"/>
    <property type="molecule type" value="Genomic_DNA"/>
</dbReference>
<dbReference type="Gene3D" id="3.50.50.60">
    <property type="entry name" value="FAD/NAD(P)-binding domain"/>
    <property type="match status" value="1"/>
</dbReference>
<dbReference type="Proteomes" id="UP001281003">
    <property type="component" value="Unassembled WGS sequence"/>
</dbReference>
<dbReference type="SUPFAM" id="SSF51905">
    <property type="entry name" value="FAD/NAD(P)-binding domain"/>
    <property type="match status" value="1"/>
</dbReference>
<feature type="domain" description="FAD dependent oxidoreductase" evidence="7">
    <location>
        <begin position="53"/>
        <end position="469"/>
    </location>
</feature>
<evidence type="ECO:0000256" key="6">
    <source>
        <dbReference type="SAM" id="MobiDB-lite"/>
    </source>
</evidence>
<dbReference type="GO" id="GO:0008115">
    <property type="term" value="F:sarcosine oxidase activity"/>
    <property type="evidence" value="ECO:0007669"/>
    <property type="project" value="TreeGrafter"/>
</dbReference>